<dbReference type="EMBL" id="CABPRJ010000132">
    <property type="protein sequence ID" value="VVC27485.1"/>
    <property type="molecule type" value="Genomic_DNA"/>
</dbReference>
<sequence>MPTIVEYGDKAAEYASYLLNHGQCTAEAAVDFKLRTERLVTSFVSSYWRNVACRSTTTDRALSDCLVANLQFTANSTKLGDLSVGQFAMCLNAKFIASRRWDQLSAPGRDVPRVRLFRPEIREPCERFTGVQHLLDLTATGDDDVDDRVFGSSHVEHMEPYVMTQRVVEYASRYCRHQVRYFALTDTLVFKFTDGAPGDLIEKHYNHRFAGPKDFRDFHFELFNTAEFFRHDDNDGDSNHPRLPADDYPNAFVYREFGYSDMDNNIMNYVSVNGETTVCVESYRLNGTSQISGDNCDLKYEQRNRVKVKFGKFWLAVHGIGTSAVELTVGLHDGAMITVTTSKYGDRVFHDEGFDVVYRRTDSGFQVYEGDVQYTWPDGRPLLVCDYPIVEVEAADGTKTIVDFVNSVCRVHVSDGAKLRVRFCTASGVEFCHPGAAITNIGDGGPSSAGRQHCKYLVCRRDMSGYEFVESDQSSAWPPHAASVIRTLTRSCFDGQTSRLVNELLIDYLKTDEMLAYQLNAEFSEDSESGLEKSSQIDEEECWGGSGVFDF</sequence>
<reference evidence="1 2" key="1">
    <citation type="submission" date="2019-08" db="EMBL/GenBank/DDBJ databases">
        <authorList>
            <person name="Alioto T."/>
            <person name="Alioto T."/>
            <person name="Gomez Garrido J."/>
        </authorList>
    </citation>
    <scope>NUCLEOTIDE SEQUENCE [LARGE SCALE GENOMIC DNA]</scope>
</reference>
<proteinExistence type="predicted"/>
<evidence type="ECO:0000313" key="2">
    <source>
        <dbReference type="Proteomes" id="UP000325440"/>
    </source>
</evidence>
<organism evidence="1 2">
    <name type="scientific">Cinara cedri</name>
    <dbReference type="NCBI Taxonomy" id="506608"/>
    <lineage>
        <taxon>Eukaryota</taxon>
        <taxon>Metazoa</taxon>
        <taxon>Ecdysozoa</taxon>
        <taxon>Arthropoda</taxon>
        <taxon>Hexapoda</taxon>
        <taxon>Insecta</taxon>
        <taxon>Pterygota</taxon>
        <taxon>Neoptera</taxon>
        <taxon>Paraneoptera</taxon>
        <taxon>Hemiptera</taxon>
        <taxon>Sternorrhyncha</taxon>
        <taxon>Aphidomorpha</taxon>
        <taxon>Aphidoidea</taxon>
        <taxon>Aphididae</taxon>
        <taxon>Lachninae</taxon>
        <taxon>Cinara</taxon>
    </lineage>
</organism>
<keyword evidence="2" id="KW-1185">Reference proteome</keyword>
<evidence type="ECO:0000313" key="1">
    <source>
        <dbReference type="EMBL" id="VVC27485.1"/>
    </source>
</evidence>
<dbReference type="OrthoDB" id="6605571at2759"/>
<dbReference type="AlphaFoldDB" id="A0A5E4M5Q0"/>
<protein>
    <submittedName>
        <fullName evidence="1">Uncharacterized protein</fullName>
    </submittedName>
</protein>
<gene>
    <name evidence="1" type="ORF">CINCED_3A008944</name>
</gene>
<name>A0A5E4M5Q0_9HEMI</name>
<accession>A0A5E4M5Q0</accession>
<dbReference type="Proteomes" id="UP000325440">
    <property type="component" value="Unassembled WGS sequence"/>
</dbReference>